<dbReference type="EnsemblMetazoa" id="PPA15498.1">
    <property type="protein sequence ID" value="PPA15498.1"/>
    <property type="gene ID" value="WBGene00105052"/>
</dbReference>
<reference evidence="2" key="1">
    <citation type="journal article" date="2008" name="Nat. Genet.">
        <title>The Pristionchus pacificus genome provides a unique perspective on nematode lifestyle and parasitism.</title>
        <authorList>
            <person name="Dieterich C."/>
            <person name="Clifton S.W."/>
            <person name="Schuster L.N."/>
            <person name="Chinwalla A."/>
            <person name="Delehaunty K."/>
            <person name="Dinkelacker I."/>
            <person name="Fulton L."/>
            <person name="Fulton R."/>
            <person name="Godfrey J."/>
            <person name="Minx P."/>
            <person name="Mitreva M."/>
            <person name="Roeseler W."/>
            <person name="Tian H."/>
            <person name="Witte H."/>
            <person name="Yang S.P."/>
            <person name="Wilson R.K."/>
            <person name="Sommer R.J."/>
        </authorList>
    </citation>
    <scope>NUCLEOTIDE SEQUENCE [LARGE SCALE GENOMIC DNA]</scope>
    <source>
        <strain evidence="2">PS312</strain>
    </source>
</reference>
<dbReference type="Proteomes" id="UP000005239">
    <property type="component" value="Unassembled WGS sequence"/>
</dbReference>
<evidence type="ECO:0000313" key="1">
    <source>
        <dbReference type="EnsemblMetazoa" id="PPA15498.1"/>
    </source>
</evidence>
<dbReference type="PANTHER" id="PTHR21629">
    <property type="entry name" value="C6 DOMAIN-CONTAINING PROTEIN"/>
    <property type="match status" value="1"/>
</dbReference>
<reference evidence="1" key="2">
    <citation type="submission" date="2022-06" db="UniProtKB">
        <authorList>
            <consortium name="EnsemblMetazoa"/>
        </authorList>
    </citation>
    <scope>IDENTIFICATION</scope>
    <source>
        <strain evidence="1">PS312</strain>
    </source>
</reference>
<evidence type="ECO:0000313" key="2">
    <source>
        <dbReference type="Proteomes" id="UP000005239"/>
    </source>
</evidence>
<sequence>MQLALLLLASVTTLTLACIPTKTPSPGIPVPACKKCSRDMIQNEPTEPGWGAFAADSPDLTGACAVINFVCSGAGPAPAPYIKLNGMYVYDLDDGTADLVAHATVTCNADGSAWTYTDGTPITLATCFPR</sequence>
<dbReference type="AlphaFoldDB" id="A0A2A6CPU9"/>
<name>A0A2A6CPU9_PRIPA</name>
<gene>
    <name evidence="1" type="primary">WBGene00105052</name>
</gene>
<accession>A0A8R1UE20</accession>
<proteinExistence type="predicted"/>
<organism evidence="1 2">
    <name type="scientific">Pristionchus pacificus</name>
    <name type="common">Parasitic nematode worm</name>
    <dbReference type="NCBI Taxonomy" id="54126"/>
    <lineage>
        <taxon>Eukaryota</taxon>
        <taxon>Metazoa</taxon>
        <taxon>Ecdysozoa</taxon>
        <taxon>Nematoda</taxon>
        <taxon>Chromadorea</taxon>
        <taxon>Rhabditida</taxon>
        <taxon>Rhabditina</taxon>
        <taxon>Diplogasteromorpha</taxon>
        <taxon>Diplogasteroidea</taxon>
        <taxon>Neodiplogasteridae</taxon>
        <taxon>Pristionchus</taxon>
    </lineage>
</organism>
<keyword evidence="2" id="KW-1185">Reference proteome</keyword>
<protein>
    <submittedName>
        <fullName evidence="1">C6 domain-containing protein</fullName>
    </submittedName>
</protein>
<dbReference type="PANTHER" id="PTHR21629:SF5">
    <property type="entry name" value="C6 DOMAIN-CONTAINING PROTEIN"/>
    <property type="match status" value="1"/>
</dbReference>
<accession>A0A2A6CPU9</accession>